<keyword evidence="4" id="KW-1185">Reference proteome</keyword>
<dbReference type="STRING" id="1379870.SD10_23340"/>
<dbReference type="InterPro" id="IPR008928">
    <property type="entry name" value="6-hairpin_glycosidase_sf"/>
</dbReference>
<reference evidence="3 4" key="1">
    <citation type="journal article" date="2014" name="Curr. Microbiol.">
        <title>Spirosoma radiotolerans sp. nov., a gamma-radiation-resistant bacterium isolated from gamma ray-irradiated soil.</title>
        <authorList>
            <person name="Lee J.J."/>
            <person name="Srinivasan S."/>
            <person name="Lim S."/>
            <person name="Joe M."/>
            <person name="Im S."/>
            <person name="Bae S.I."/>
            <person name="Park K.R."/>
            <person name="Han J.H."/>
            <person name="Park S.H."/>
            <person name="Joo B.M."/>
            <person name="Park S.J."/>
            <person name="Kim M.K."/>
        </authorList>
    </citation>
    <scope>NUCLEOTIDE SEQUENCE [LARGE SCALE GENOMIC DNA]</scope>
    <source>
        <strain evidence="3 4">DG5A</strain>
    </source>
</reference>
<accession>A0A0E3ZZ76</accession>
<keyword evidence="2" id="KW-0413">Isomerase</keyword>
<dbReference type="PATRIC" id="fig|1379870.5.peg.5049"/>
<dbReference type="HOGENOM" id="CLU_046651_0_1_10"/>
<comment type="similarity">
    <text evidence="1">Belongs to the N-acylglucosamine 2-epimerase family.</text>
</comment>
<dbReference type="Proteomes" id="UP000033054">
    <property type="component" value="Chromosome"/>
</dbReference>
<evidence type="ECO:0000313" key="3">
    <source>
        <dbReference type="EMBL" id="AKD57388.1"/>
    </source>
</evidence>
<dbReference type="AlphaFoldDB" id="A0A0E3ZZ76"/>
<dbReference type="KEGG" id="srd:SD10_23340"/>
<sequence>MLDFQKLSATYQQALLRQVVPFWLKNSRDEQCGGYIDLLSATGDQIEGDKFVTLQAQQAWTFAWLYNTLDGQPAWLEHASHGVSFLSQFAHDDSLACYAQLDRRGRPVAQSVDLVPASFAVMAYAQMHRATNQDEWAMLAKQVFSYVLEHRTNVLAEQATMLGGFRPIRHLSETVAVLKMVLGMQPLLAEDSWKQTIDLVVQDILHGFMDRRTDTLREFILPEGAFMNTPEGRRLNVGLSFQTACYLFDFYTESASVKTGSVMNSNRRLAMQVVTWCLRLCEQAWDEANAGLNPYIDVKQQPFIFPDWQQKWAWVQVEALTALLKGYEHTRHPDCLKWFKRIHDYTFQHFPDTKQTGWHLALDQHAQPLLAAKATPMVGCFSLIRCIAEIGKLLTTLAQTKERTSRAGISINAPRFTEEA</sequence>
<dbReference type="OrthoDB" id="618431at2"/>
<dbReference type="InterPro" id="IPR010819">
    <property type="entry name" value="AGE/CE"/>
</dbReference>
<dbReference type="SUPFAM" id="SSF48208">
    <property type="entry name" value="Six-hairpin glycosidases"/>
    <property type="match status" value="1"/>
</dbReference>
<organism evidence="3 4">
    <name type="scientific">Spirosoma radiotolerans</name>
    <dbReference type="NCBI Taxonomy" id="1379870"/>
    <lineage>
        <taxon>Bacteria</taxon>
        <taxon>Pseudomonadati</taxon>
        <taxon>Bacteroidota</taxon>
        <taxon>Cytophagia</taxon>
        <taxon>Cytophagales</taxon>
        <taxon>Cytophagaceae</taxon>
        <taxon>Spirosoma</taxon>
    </lineage>
</organism>
<dbReference type="PANTHER" id="PTHR15108">
    <property type="entry name" value="N-ACYLGLUCOSAMINE-2-EPIMERASE"/>
    <property type="match status" value="1"/>
</dbReference>
<gene>
    <name evidence="3" type="ORF">SD10_23340</name>
</gene>
<dbReference type="Pfam" id="PF07221">
    <property type="entry name" value="GlcNAc_2-epim"/>
    <property type="match status" value="1"/>
</dbReference>
<proteinExistence type="inferred from homology"/>
<dbReference type="RefSeq" id="WP_046577194.1">
    <property type="nucleotide sequence ID" value="NZ_CP010429.1"/>
</dbReference>
<evidence type="ECO:0000256" key="2">
    <source>
        <dbReference type="ARBA" id="ARBA00023235"/>
    </source>
</evidence>
<dbReference type="EMBL" id="CP010429">
    <property type="protein sequence ID" value="AKD57388.1"/>
    <property type="molecule type" value="Genomic_DNA"/>
</dbReference>
<name>A0A0E3ZZ76_9BACT</name>
<dbReference type="Gene3D" id="1.50.10.10">
    <property type="match status" value="1"/>
</dbReference>
<protein>
    <submittedName>
        <fullName evidence="3">N-acyl-D-glucosamine 2-epimerase</fullName>
    </submittedName>
</protein>
<dbReference type="GO" id="GO:0016853">
    <property type="term" value="F:isomerase activity"/>
    <property type="evidence" value="ECO:0007669"/>
    <property type="project" value="UniProtKB-KW"/>
</dbReference>
<dbReference type="GO" id="GO:0005975">
    <property type="term" value="P:carbohydrate metabolic process"/>
    <property type="evidence" value="ECO:0007669"/>
    <property type="project" value="InterPro"/>
</dbReference>
<evidence type="ECO:0000256" key="1">
    <source>
        <dbReference type="ARBA" id="ARBA00008558"/>
    </source>
</evidence>
<evidence type="ECO:0000313" key="4">
    <source>
        <dbReference type="Proteomes" id="UP000033054"/>
    </source>
</evidence>
<dbReference type="InterPro" id="IPR012341">
    <property type="entry name" value="6hp_glycosidase-like_sf"/>
</dbReference>